<protein>
    <submittedName>
        <fullName evidence="1">Uncharacterized protein</fullName>
    </submittedName>
</protein>
<reference evidence="1" key="2">
    <citation type="submission" date="2025-08" db="UniProtKB">
        <authorList>
            <consortium name="Ensembl"/>
        </authorList>
    </citation>
    <scope>IDENTIFICATION</scope>
</reference>
<dbReference type="Ensembl" id="ENSCSAVT00000009377.1">
    <property type="protein sequence ID" value="ENSCSAVP00000009260.1"/>
    <property type="gene ID" value="ENSCSAVG00000005461.1"/>
</dbReference>
<evidence type="ECO:0000313" key="1">
    <source>
        <dbReference type="Ensembl" id="ENSCSAVP00000009260.1"/>
    </source>
</evidence>
<sequence length="55" mass="6248">MRNQLLTPTASLRIFLSVIFISCVRPTTTVIPSGSKMLSWLSSQLCRYIFIPLVF</sequence>
<dbReference type="InParanoid" id="H2YVA0"/>
<reference evidence="2" key="1">
    <citation type="submission" date="2003-08" db="EMBL/GenBank/DDBJ databases">
        <authorList>
            <person name="Birren B."/>
            <person name="Nusbaum C."/>
            <person name="Abebe A."/>
            <person name="Abouelleil A."/>
            <person name="Adekoya E."/>
            <person name="Ait-zahra M."/>
            <person name="Allen N."/>
            <person name="Allen T."/>
            <person name="An P."/>
            <person name="Anderson M."/>
            <person name="Anderson S."/>
            <person name="Arachchi H."/>
            <person name="Armbruster J."/>
            <person name="Bachantsang P."/>
            <person name="Baldwin J."/>
            <person name="Barry A."/>
            <person name="Bayul T."/>
            <person name="Blitshsteyn B."/>
            <person name="Bloom T."/>
            <person name="Blye J."/>
            <person name="Boguslavskiy L."/>
            <person name="Borowsky M."/>
            <person name="Boukhgalter B."/>
            <person name="Brunache A."/>
            <person name="Butler J."/>
            <person name="Calixte N."/>
            <person name="Calvo S."/>
            <person name="Camarata J."/>
            <person name="Campo K."/>
            <person name="Chang J."/>
            <person name="Cheshatsang Y."/>
            <person name="Citroen M."/>
            <person name="Collymore A."/>
            <person name="Considine T."/>
            <person name="Cook A."/>
            <person name="Cooke P."/>
            <person name="Corum B."/>
            <person name="Cuomo C."/>
            <person name="David R."/>
            <person name="Dawoe T."/>
            <person name="Degray S."/>
            <person name="Dodge S."/>
            <person name="Dooley K."/>
            <person name="Dorje P."/>
            <person name="Dorjee K."/>
            <person name="Dorris L."/>
            <person name="Duffey N."/>
            <person name="Dupes A."/>
            <person name="Elkins T."/>
            <person name="Engels R."/>
            <person name="Erickson J."/>
            <person name="Farina A."/>
            <person name="Faro S."/>
            <person name="Ferreira P."/>
            <person name="Fischer H."/>
            <person name="Fitzgerald M."/>
            <person name="Foley K."/>
            <person name="Gage D."/>
            <person name="Galagan J."/>
            <person name="Gearin G."/>
            <person name="Gnerre S."/>
            <person name="Gnirke A."/>
            <person name="Goyette A."/>
            <person name="Graham J."/>
            <person name="Grandbois E."/>
            <person name="Gyaltsen K."/>
            <person name="Hafez N."/>
            <person name="Hagopian D."/>
            <person name="Hagos B."/>
            <person name="Hall J."/>
            <person name="Hatcher B."/>
            <person name="Heller A."/>
            <person name="Higgins H."/>
            <person name="Honan T."/>
            <person name="Horn A."/>
            <person name="Houde N."/>
            <person name="Hughes L."/>
            <person name="Hulme W."/>
            <person name="Husby E."/>
            <person name="Iliev I."/>
            <person name="Jaffe D."/>
            <person name="Jones C."/>
            <person name="Kamal M."/>
            <person name="Kamat A."/>
            <person name="Kamvysselis M."/>
            <person name="Karlsson E."/>
            <person name="Kells C."/>
            <person name="Kieu A."/>
            <person name="Kisner P."/>
            <person name="Kodira C."/>
            <person name="Kulbokas E."/>
            <person name="Labutti K."/>
            <person name="Lama D."/>
            <person name="Landers T."/>
            <person name="Leger J."/>
            <person name="Levine S."/>
            <person name="Lewis D."/>
            <person name="Lewis T."/>
            <person name="Lindblad-toh K."/>
            <person name="Liu X."/>
            <person name="Lokyitsang T."/>
            <person name="Lokyitsang Y."/>
            <person name="Lucien O."/>
            <person name="Lui A."/>
            <person name="Ma L.J."/>
            <person name="Mabbitt R."/>
            <person name="Macdonald J."/>
            <person name="Maclean C."/>
            <person name="Major J."/>
            <person name="Manning J."/>
            <person name="Marabella R."/>
            <person name="Maru K."/>
            <person name="Matthews C."/>
            <person name="Mauceli E."/>
            <person name="Mccarthy M."/>
            <person name="Mcdonough S."/>
            <person name="Mcghee T."/>
            <person name="Meldrim J."/>
            <person name="Meneus L."/>
            <person name="Mesirov J."/>
            <person name="Mihalev A."/>
            <person name="Mihova T."/>
            <person name="Mikkelsen T."/>
            <person name="Mlenga V."/>
            <person name="Moru K."/>
            <person name="Mozes J."/>
            <person name="Mulrain L."/>
            <person name="Munson G."/>
            <person name="Naylor J."/>
            <person name="Newes C."/>
            <person name="Nguyen C."/>
            <person name="Nguyen N."/>
            <person name="Nguyen T."/>
            <person name="Nicol R."/>
            <person name="Nielsen C."/>
            <person name="Nizzari M."/>
            <person name="Norbu C."/>
            <person name="Norbu N."/>
            <person name="O'donnell P."/>
            <person name="Okoawo O."/>
            <person name="O'leary S."/>
            <person name="Omotosho B."/>
            <person name="O'neill K."/>
            <person name="Osman S."/>
            <person name="Parker S."/>
            <person name="Perrin D."/>
            <person name="Phunkhang P."/>
            <person name="Piqani B."/>
            <person name="Purcell S."/>
            <person name="Rachupka T."/>
            <person name="Ramasamy U."/>
            <person name="Rameau R."/>
            <person name="Ray V."/>
            <person name="Raymond C."/>
            <person name="Retta R."/>
            <person name="Richardson S."/>
            <person name="Rise C."/>
            <person name="Rodriguez J."/>
            <person name="Rogers J."/>
            <person name="Rogov P."/>
            <person name="Rutman M."/>
            <person name="Schupbach R."/>
            <person name="Seaman C."/>
            <person name="Settipalli S."/>
            <person name="Sharpe T."/>
            <person name="Sheridan J."/>
            <person name="Sherpa N."/>
            <person name="Shi J."/>
            <person name="Smirnov S."/>
            <person name="Smith C."/>
            <person name="Sougnez C."/>
            <person name="Spencer B."/>
            <person name="Stalker J."/>
            <person name="Stange-thomann N."/>
            <person name="Stavropoulos S."/>
            <person name="Stetson K."/>
            <person name="Stone C."/>
            <person name="Stone S."/>
            <person name="Stubbs M."/>
            <person name="Talamas J."/>
            <person name="Tchuinga P."/>
            <person name="Tenzing P."/>
            <person name="Tesfaye S."/>
            <person name="Theodore J."/>
            <person name="Thoulutsang Y."/>
            <person name="Topham K."/>
            <person name="Towey S."/>
            <person name="Tsamla T."/>
            <person name="Tsomo N."/>
            <person name="Vallee D."/>
            <person name="Vassiliev H."/>
            <person name="Venkataraman V."/>
            <person name="Vinson J."/>
            <person name="Vo A."/>
            <person name="Wade C."/>
            <person name="Wang S."/>
            <person name="Wangchuk T."/>
            <person name="Wangdi T."/>
            <person name="Whittaker C."/>
            <person name="Wilkinson J."/>
            <person name="Wu Y."/>
            <person name="Wyman D."/>
            <person name="Yadav S."/>
            <person name="Yang S."/>
            <person name="Yang X."/>
            <person name="Yeager S."/>
            <person name="Yee E."/>
            <person name="Young G."/>
            <person name="Zainoun J."/>
            <person name="Zembeck L."/>
            <person name="Zimmer A."/>
            <person name="Zody M."/>
            <person name="Lander E."/>
        </authorList>
    </citation>
    <scope>NUCLEOTIDE SEQUENCE [LARGE SCALE GENOMIC DNA]</scope>
</reference>
<organism evidence="1 2">
    <name type="scientific">Ciona savignyi</name>
    <name type="common">Pacific transparent sea squirt</name>
    <dbReference type="NCBI Taxonomy" id="51511"/>
    <lineage>
        <taxon>Eukaryota</taxon>
        <taxon>Metazoa</taxon>
        <taxon>Chordata</taxon>
        <taxon>Tunicata</taxon>
        <taxon>Ascidiacea</taxon>
        <taxon>Phlebobranchia</taxon>
        <taxon>Cionidae</taxon>
        <taxon>Ciona</taxon>
    </lineage>
</organism>
<name>H2YVA0_CIOSA</name>
<reference evidence="1" key="3">
    <citation type="submission" date="2025-09" db="UniProtKB">
        <authorList>
            <consortium name="Ensembl"/>
        </authorList>
    </citation>
    <scope>IDENTIFICATION</scope>
</reference>
<accession>H2YVA0</accession>
<dbReference type="Proteomes" id="UP000007875">
    <property type="component" value="Unassembled WGS sequence"/>
</dbReference>
<dbReference type="AlphaFoldDB" id="H2YVA0"/>
<proteinExistence type="predicted"/>
<evidence type="ECO:0000313" key="2">
    <source>
        <dbReference type="Proteomes" id="UP000007875"/>
    </source>
</evidence>
<dbReference type="HOGENOM" id="CLU_3031661_0_0_1"/>
<keyword evidence="2" id="KW-1185">Reference proteome</keyword>